<dbReference type="InterPro" id="IPR036397">
    <property type="entry name" value="RNaseH_sf"/>
</dbReference>
<reference evidence="6 7" key="1">
    <citation type="submission" date="2017-04" db="EMBL/GenBank/DDBJ databases">
        <title>The new phylogeny of genus Mycobacterium.</title>
        <authorList>
            <person name="Tortoli E."/>
            <person name="Trovato A."/>
            <person name="Cirillo D.M."/>
        </authorList>
    </citation>
    <scope>NUCLEOTIDE SEQUENCE [LARGE SCALE GENOMIC DNA]</scope>
    <source>
        <strain evidence="6 7">KCTC 19819</strain>
    </source>
</reference>
<dbReference type="EC" id="2.7.7.7" evidence="2"/>
<dbReference type="RefSeq" id="WP_085304597.1">
    <property type="nucleotide sequence ID" value="NZ_AP022594.1"/>
</dbReference>
<dbReference type="InterPro" id="IPR002562">
    <property type="entry name" value="3'-5'_exonuclease_dom"/>
</dbReference>
<dbReference type="InterPro" id="IPR001098">
    <property type="entry name" value="DNA-dir_DNA_pol_A_palm_dom"/>
</dbReference>
<dbReference type="PANTHER" id="PTHR10133">
    <property type="entry name" value="DNA POLYMERASE I"/>
    <property type="match status" value="1"/>
</dbReference>
<evidence type="ECO:0000256" key="1">
    <source>
        <dbReference type="ARBA" id="ARBA00007705"/>
    </source>
</evidence>
<proteinExistence type="inferred from homology"/>
<dbReference type="OrthoDB" id="4414061at2"/>
<dbReference type="GO" id="GO:0003887">
    <property type="term" value="F:DNA-directed DNA polymerase activity"/>
    <property type="evidence" value="ECO:0007669"/>
    <property type="project" value="UniProtKB-EC"/>
</dbReference>
<evidence type="ECO:0000256" key="5">
    <source>
        <dbReference type="ARBA" id="ARBA00049244"/>
    </source>
</evidence>
<dbReference type="SUPFAM" id="SSF56672">
    <property type="entry name" value="DNA/RNA polymerases"/>
    <property type="match status" value="1"/>
</dbReference>
<evidence type="ECO:0000313" key="6">
    <source>
        <dbReference type="EMBL" id="OSC32854.1"/>
    </source>
</evidence>
<dbReference type="SMART" id="SM00482">
    <property type="entry name" value="POLAc"/>
    <property type="match status" value="1"/>
</dbReference>
<dbReference type="Pfam" id="PF00476">
    <property type="entry name" value="DNA_pol_A"/>
    <property type="match status" value="1"/>
</dbReference>
<evidence type="ECO:0000256" key="2">
    <source>
        <dbReference type="ARBA" id="ARBA00012417"/>
    </source>
</evidence>
<dbReference type="Gene3D" id="3.30.70.370">
    <property type="match status" value="1"/>
</dbReference>
<dbReference type="PANTHER" id="PTHR10133:SF27">
    <property type="entry name" value="DNA POLYMERASE NU"/>
    <property type="match status" value="1"/>
</dbReference>
<evidence type="ECO:0000256" key="4">
    <source>
        <dbReference type="ARBA" id="ARBA00022705"/>
    </source>
</evidence>
<dbReference type="GO" id="GO:0006302">
    <property type="term" value="P:double-strand break repair"/>
    <property type="evidence" value="ECO:0007669"/>
    <property type="project" value="TreeGrafter"/>
</dbReference>
<comment type="catalytic activity">
    <reaction evidence="5">
        <text>DNA(n) + a 2'-deoxyribonucleoside 5'-triphosphate = DNA(n+1) + diphosphate</text>
        <dbReference type="Rhea" id="RHEA:22508"/>
        <dbReference type="Rhea" id="RHEA-COMP:17339"/>
        <dbReference type="Rhea" id="RHEA-COMP:17340"/>
        <dbReference type="ChEBI" id="CHEBI:33019"/>
        <dbReference type="ChEBI" id="CHEBI:61560"/>
        <dbReference type="ChEBI" id="CHEBI:173112"/>
        <dbReference type="EC" id="2.7.7.7"/>
    </reaction>
</comment>
<dbReference type="Gene3D" id="1.10.150.20">
    <property type="entry name" value="5' to 3' exonuclease, C-terminal subdomain"/>
    <property type="match status" value="1"/>
</dbReference>
<comment type="similarity">
    <text evidence="1">Belongs to the DNA polymerase type-A family.</text>
</comment>
<dbReference type="EMBL" id="NCXO01000032">
    <property type="protein sequence ID" value="OSC32854.1"/>
    <property type="molecule type" value="Genomic_DNA"/>
</dbReference>
<name>A0A7I7SB45_9MYCO</name>
<dbReference type="InterPro" id="IPR043502">
    <property type="entry name" value="DNA/RNA_pol_sf"/>
</dbReference>
<accession>A0A7I7SB45</accession>
<keyword evidence="7" id="KW-1185">Reference proteome</keyword>
<dbReference type="GO" id="GO:0006261">
    <property type="term" value="P:DNA-templated DNA replication"/>
    <property type="evidence" value="ECO:0007669"/>
    <property type="project" value="InterPro"/>
</dbReference>
<dbReference type="Pfam" id="PF01612">
    <property type="entry name" value="DNA_pol_A_exo1"/>
    <property type="match status" value="1"/>
</dbReference>
<dbReference type="InterPro" id="IPR002298">
    <property type="entry name" value="DNA_polymerase_A"/>
</dbReference>
<dbReference type="GO" id="GO:0003677">
    <property type="term" value="F:DNA binding"/>
    <property type="evidence" value="ECO:0007669"/>
    <property type="project" value="InterPro"/>
</dbReference>
<dbReference type="AlphaFoldDB" id="A0A7I7SB45"/>
<protein>
    <recommendedName>
        <fullName evidence="3">DNA polymerase I</fullName>
        <ecNumber evidence="2">2.7.7.7</ecNumber>
    </recommendedName>
</protein>
<comment type="caution">
    <text evidence="6">The sequence shown here is derived from an EMBL/GenBank/DDBJ whole genome shotgun (WGS) entry which is preliminary data.</text>
</comment>
<sequence length="639" mass="70521">MTREPAIPRIDLQRVDVPQFLQYDHNVGAFLVTADDTVAELVTTLRSRPPVPVATDIETRGLGQARFQITCVTVAFQINGDVYSLLFDPLRRPEHRKLLAAVYDHATELIFHNSTFDVAPLYAHRLITAGQIRKIKDTLVAARMVNTHSRGGRSLEELTSRYKLMSDDRIKLREVMASRGGKKDDGFFYADIDSPTYVVGAMADTVATLRLWGVPGIGGQGMPAEAARYISAYGAGYGGRGRLSAAEAEKLVDDIQRVNQIVLARTARGYAVDTDYLDKFHREYGPEWSSAHQRLQSMGVRPGQGIDIVTALHQRGELPMPWPLTKGGRLSADKKAMERLESIQGDNKSPMLAAHQEWMLHSKTHRYVSKALENAEVTGRMHPEFNILGGNATGRMSCGGPEVQQFTDAARGVIVPDGDDEWVSVDWKSIEPVVMATAAGDGDFLAAMRAGADPYEPIGDRVGLDRKSAKRLMLANLYGQGAESAAATHNLTREKVEETFATLREELPVIYRLIDAIKAQSRQRSYVMTLTGRVLNQDLFIPAEGRTVIKEHIAPNHFCQGSALDVLHHSILELDDLGLSDHIHLWMHDELVADKSIEEELKCVMSTPPPFLAAAAAAMGIEPFLAVDANDVGHFWKSV</sequence>
<evidence type="ECO:0000313" key="7">
    <source>
        <dbReference type="Proteomes" id="UP000193577"/>
    </source>
</evidence>
<dbReference type="GO" id="GO:0008408">
    <property type="term" value="F:3'-5' exonuclease activity"/>
    <property type="evidence" value="ECO:0007669"/>
    <property type="project" value="InterPro"/>
</dbReference>
<gene>
    <name evidence="6" type="ORF">B8W67_14140</name>
</gene>
<dbReference type="Gene3D" id="3.30.420.10">
    <property type="entry name" value="Ribonuclease H-like superfamily/Ribonuclease H"/>
    <property type="match status" value="1"/>
</dbReference>
<keyword evidence="4" id="KW-0235">DNA replication</keyword>
<dbReference type="InterPro" id="IPR012337">
    <property type="entry name" value="RNaseH-like_sf"/>
</dbReference>
<dbReference type="SUPFAM" id="SSF53098">
    <property type="entry name" value="Ribonuclease H-like"/>
    <property type="match status" value="1"/>
</dbReference>
<evidence type="ECO:0000256" key="3">
    <source>
        <dbReference type="ARBA" id="ARBA00020311"/>
    </source>
</evidence>
<dbReference type="Proteomes" id="UP000193577">
    <property type="component" value="Unassembled WGS sequence"/>
</dbReference>
<organism evidence="6 7">
    <name type="scientific">Mycolicibacillus koreensis</name>
    <dbReference type="NCBI Taxonomy" id="1069220"/>
    <lineage>
        <taxon>Bacteria</taxon>
        <taxon>Bacillati</taxon>
        <taxon>Actinomycetota</taxon>
        <taxon>Actinomycetes</taxon>
        <taxon>Mycobacteriales</taxon>
        <taxon>Mycobacteriaceae</taxon>
        <taxon>Mycolicibacillus</taxon>
    </lineage>
</organism>